<keyword evidence="2 5" id="KW-0547">Nucleotide-binding</keyword>
<keyword evidence="7" id="KW-0723">Serine/threonine-protein kinase</keyword>
<evidence type="ECO:0000256" key="5">
    <source>
        <dbReference type="PROSITE-ProRule" id="PRU10141"/>
    </source>
</evidence>
<name>A0A0G3BSU3_9BURK</name>
<dbReference type="Gene3D" id="3.30.200.20">
    <property type="entry name" value="Phosphorylase Kinase, domain 1"/>
    <property type="match status" value="1"/>
</dbReference>
<evidence type="ECO:0000313" key="8">
    <source>
        <dbReference type="Proteomes" id="UP000035352"/>
    </source>
</evidence>
<dbReference type="InterPro" id="IPR000719">
    <property type="entry name" value="Prot_kinase_dom"/>
</dbReference>
<dbReference type="SUPFAM" id="SSF56112">
    <property type="entry name" value="Protein kinase-like (PK-like)"/>
    <property type="match status" value="1"/>
</dbReference>
<dbReference type="Gene3D" id="1.25.40.10">
    <property type="entry name" value="Tetratricopeptide repeat domain"/>
    <property type="match status" value="2"/>
</dbReference>
<dbReference type="EMBL" id="CP011371">
    <property type="protein sequence ID" value="AKJ31078.1"/>
    <property type="molecule type" value="Genomic_DNA"/>
</dbReference>
<accession>A0A0G3BSU3</accession>
<feature type="domain" description="Protein kinase" evidence="6">
    <location>
        <begin position="22"/>
        <end position="294"/>
    </location>
</feature>
<keyword evidence="3 7" id="KW-0418">Kinase</keyword>
<gene>
    <name evidence="7" type="ORF">AAW51_4387</name>
</gene>
<keyword evidence="4 5" id="KW-0067">ATP-binding</keyword>
<dbReference type="PROSITE" id="PS50011">
    <property type="entry name" value="PROTEIN_KINASE_DOM"/>
    <property type="match status" value="1"/>
</dbReference>
<dbReference type="PROSITE" id="PS00107">
    <property type="entry name" value="PROTEIN_KINASE_ATP"/>
    <property type="match status" value="1"/>
</dbReference>
<dbReference type="InterPro" id="IPR017441">
    <property type="entry name" value="Protein_kinase_ATP_BS"/>
</dbReference>
<dbReference type="Proteomes" id="UP000035352">
    <property type="component" value="Chromosome"/>
</dbReference>
<evidence type="ECO:0000256" key="2">
    <source>
        <dbReference type="ARBA" id="ARBA00022741"/>
    </source>
</evidence>
<evidence type="ECO:0000256" key="3">
    <source>
        <dbReference type="ARBA" id="ARBA00022777"/>
    </source>
</evidence>
<dbReference type="InterPro" id="IPR011990">
    <property type="entry name" value="TPR-like_helical_dom_sf"/>
</dbReference>
<dbReference type="Pfam" id="PF00069">
    <property type="entry name" value="Pkinase"/>
    <property type="match status" value="1"/>
</dbReference>
<dbReference type="GO" id="GO:0005524">
    <property type="term" value="F:ATP binding"/>
    <property type="evidence" value="ECO:0007669"/>
    <property type="project" value="UniProtKB-UniRule"/>
</dbReference>
<dbReference type="GO" id="GO:0004674">
    <property type="term" value="F:protein serine/threonine kinase activity"/>
    <property type="evidence" value="ECO:0007669"/>
    <property type="project" value="UniProtKB-KW"/>
</dbReference>
<dbReference type="AlphaFoldDB" id="A0A0G3BSU3"/>
<organism evidence="7 8">
    <name type="scientific">Caldimonas brevitalea</name>
    <dbReference type="NCBI Taxonomy" id="413882"/>
    <lineage>
        <taxon>Bacteria</taxon>
        <taxon>Pseudomonadati</taxon>
        <taxon>Pseudomonadota</taxon>
        <taxon>Betaproteobacteria</taxon>
        <taxon>Burkholderiales</taxon>
        <taxon>Sphaerotilaceae</taxon>
        <taxon>Caldimonas</taxon>
    </lineage>
</organism>
<dbReference type="PANTHER" id="PTHR43289:SF34">
    <property type="entry name" value="SERINE_THREONINE-PROTEIN KINASE YBDM-RELATED"/>
    <property type="match status" value="1"/>
</dbReference>
<evidence type="ECO:0000313" key="7">
    <source>
        <dbReference type="EMBL" id="AKJ31078.1"/>
    </source>
</evidence>
<dbReference type="SUPFAM" id="SSF48452">
    <property type="entry name" value="TPR-like"/>
    <property type="match status" value="2"/>
</dbReference>
<sequence>MLTLALERARFDIRSGQRLGAYRLHALIGRGGTGDVYRAARADGAYEQQVAVKLMRGSLDREHAVARFRAERQIMASLDHPNLAKVYDGGVMEDGRPYLVMELVAGEPIDVYAQRNGLSIEQRLRLFRTVCQVVHYVHQQGVVHCDLTPGHILVTERGVIKLLDFGIARKIDVTDADGAAPSAGAAMPLTLAYASPEQVRGGRVAPTSDVYALGVVLYRLLTGVSPYLGVTPDDHYAWSAAVCEVDPPRPSQAVADRRLRADLQGDLDAVVMMALRKDPARRYASAEQLADDVFRHLERLPVQARRGAWSYRAHRFLLRHRAAAGVALVANLALLAGLGFAGYEVYEANRQRERAERHANGVRHLANVFIFDMHEAIRTLPGSSDARKLVVQTALTYLEQLGTERRDDPKLQIEIARAYLRVGDALGQPYNAAFGDLDAAARVYAKAQGLLEPLTRRALLDRGPRAAAQLELARVLMRQAILLEAKGRHTGALQLLQRALPAAHAAAAANPSDVRSQTLLAAVYGNLSSAYESAGDWPAYEKHLATARRLTETVLARHPEDRMAATNLAILRLEHGLRLLKHGSSGELARAAAQAAQEGLQMLEQLQRNDPHDTVVTRALALGHEYLGLALARLGQFEHAVRQQSMSLQLLEQQLDQTPHDTMLQAFFARTRAELAAVTLAQGDVEASIGIGREAVRQHEALPTSARGLRLVLYASAYADYHLAQALWRRNAQAEPGTIAIADRAQACTLYRRAQRSLQSADPLPPHGPGLVTPAMVQAALASCATAGAPVVSSLGP</sequence>
<keyword evidence="1" id="KW-0808">Transferase</keyword>
<evidence type="ECO:0000256" key="4">
    <source>
        <dbReference type="ARBA" id="ARBA00022840"/>
    </source>
</evidence>
<keyword evidence="8" id="KW-1185">Reference proteome</keyword>
<dbReference type="PATRIC" id="fig|413882.6.peg.4586"/>
<evidence type="ECO:0000256" key="1">
    <source>
        <dbReference type="ARBA" id="ARBA00022679"/>
    </source>
</evidence>
<dbReference type="Gene3D" id="1.10.510.10">
    <property type="entry name" value="Transferase(Phosphotransferase) domain 1"/>
    <property type="match status" value="1"/>
</dbReference>
<reference evidence="7 8" key="1">
    <citation type="submission" date="2015-05" db="EMBL/GenBank/DDBJ databases">
        <authorList>
            <person name="Tang B."/>
            <person name="Yu Y."/>
        </authorList>
    </citation>
    <scope>NUCLEOTIDE SEQUENCE [LARGE SCALE GENOMIC DNA]</scope>
    <source>
        <strain evidence="7 8">DSM 7029</strain>
    </source>
</reference>
<dbReference type="InterPro" id="IPR011009">
    <property type="entry name" value="Kinase-like_dom_sf"/>
</dbReference>
<feature type="binding site" evidence="5">
    <location>
        <position position="53"/>
    </location>
    <ligand>
        <name>ATP</name>
        <dbReference type="ChEBI" id="CHEBI:30616"/>
    </ligand>
</feature>
<dbReference type="PANTHER" id="PTHR43289">
    <property type="entry name" value="MITOGEN-ACTIVATED PROTEIN KINASE KINASE KINASE 20-RELATED"/>
    <property type="match status" value="1"/>
</dbReference>
<dbReference type="KEGG" id="pbh:AAW51_4387"/>
<dbReference type="CDD" id="cd14014">
    <property type="entry name" value="STKc_PknB_like"/>
    <property type="match status" value="1"/>
</dbReference>
<protein>
    <submittedName>
        <fullName evidence="7">Serine/threonine protein kinase</fullName>
    </submittedName>
</protein>
<proteinExistence type="predicted"/>
<dbReference type="RefSeq" id="WP_053013842.1">
    <property type="nucleotide sequence ID" value="NZ_CP011371.1"/>
</dbReference>
<dbReference type="STRING" id="413882.AAW51_4387"/>
<evidence type="ECO:0000259" key="6">
    <source>
        <dbReference type="PROSITE" id="PS50011"/>
    </source>
</evidence>